<dbReference type="Proteomes" id="UP000193067">
    <property type="component" value="Unassembled WGS sequence"/>
</dbReference>
<evidence type="ECO:0000313" key="2">
    <source>
        <dbReference type="EMBL" id="OSD00609.1"/>
    </source>
</evidence>
<gene>
    <name evidence="2" type="ORF">PYCCODRAFT_1479060</name>
</gene>
<dbReference type="EMBL" id="KZ084117">
    <property type="protein sequence ID" value="OSD00609.1"/>
    <property type="molecule type" value="Genomic_DNA"/>
</dbReference>
<dbReference type="SUPFAM" id="SSF56112">
    <property type="entry name" value="Protein kinase-like (PK-like)"/>
    <property type="match status" value="1"/>
</dbReference>
<dbReference type="InterPro" id="IPR002575">
    <property type="entry name" value="Aminoglycoside_PTrfase"/>
</dbReference>
<protein>
    <recommendedName>
        <fullName evidence="1">Aminoglycoside phosphotransferase domain-containing protein</fullName>
    </recommendedName>
</protein>
<dbReference type="PANTHER" id="PTHR21310:SF13">
    <property type="entry name" value="AMINOGLYCOSIDE PHOSPHOTRANSFERASE DOMAIN-CONTAINING PROTEIN"/>
    <property type="match status" value="1"/>
</dbReference>
<sequence length="390" mass="44012">MISQALLWDRHGQQMELDPYPESFQRWDAQAGESIDEPIRTLLQDVERVLSVKVAWVDLRALNTNVVLDVEYDDGRHAIVRAPNPNYAGMGPSVVKSNERIKREVGILQWLKAHSRIPVPVIRSVFDSEHPERFTAVVMEKLPGSMILNSLGAAPYAVKERFVRGLADAQVQLFQMDMPRGVGTAQAEGGRLTVIPRVMIDSSFSSSRIFDTTEEYVADLIEKASRSPPSGSPDDGARYRVLARLDAELPAIYARISTPSHRRFVLHHDDPSPMNILMDGGGNVTGGIDWEYQSVLPAALAVGYPRCIRYDGIWDPRFRCETGTRENWWLTSTEDSMTLREVYAEAIKTKDRDCWDALVQGERLRQIVEWLTFGRGYEAMEAYLNSVFPA</sequence>
<dbReference type="OrthoDB" id="10003767at2759"/>
<dbReference type="PANTHER" id="PTHR21310">
    <property type="entry name" value="AMINOGLYCOSIDE PHOSPHOTRANSFERASE-RELATED-RELATED"/>
    <property type="match status" value="1"/>
</dbReference>
<dbReference type="AlphaFoldDB" id="A0A1Y2IHI3"/>
<organism evidence="2 3">
    <name type="scientific">Trametes coccinea (strain BRFM310)</name>
    <name type="common">Pycnoporus coccineus</name>
    <dbReference type="NCBI Taxonomy" id="1353009"/>
    <lineage>
        <taxon>Eukaryota</taxon>
        <taxon>Fungi</taxon>
        <taxon>Dikarya</taxon>
        <taxon>Basidiomycota</taxon>
        <taxon>Agaricomycotina</taxon>
        <taxon>Agaricomycetes</taxon>
        <taxon>Polyporales</taxon>
        <taxon>Polyporaceae</taxon>
        <taxon>Trametes</taxon>
    </lineage>
</organism>
<name>A0A1Y2IHI3_TRAC3</name>
<dbReference type="InterPro" id="IPR011009">
    <property type="entry name" value="Kinase-like_dom_sf"/>
</dbReference>
<accession>A0A1Y2IHI3</accession>
<evidence type="ECO:0000259" key="1">
    <source>
        <dbReference type="Pfam" id="PF01636"/>
    </source>
</evidence>
<proteinExistence type="predicted"/>
<keyword evidence="3" id="KW-1185">Reference proteome</keyword>
<evidence type="ECO:0000313" key="3">
    <source>
        <dbReference type="Proteomes" id="UP000193067"/>
    </source>
</evidence>
<feature type="domain" description="Aminoglycoside phosphotransferase" evidence="1">
    <location>
        <begin position="73"/>
        <end position="292"/>
    </location>
</feature>
<reference evidence="2 3" key="1">
    <citation type="journal article" date="2015" name="Biotechnol. Biofuels">
        <title>Enhanced degradation of softwood versus hardwood by the white-rot fungus Pycnoporus coccineus.</title>
        <authorList>
            <person name="Couturier M."/>
            <person name="Navarro D."/>
            <person name="Chevret D."/>
            <person name="Henrissat B."/>
            <person name="Piumi F."/>
            <person name="Ruiz-Duenas F.J."/>
            <person name="Martinez A.T."/>
            <person name="Grigoriev I.V."/>
            <person name="Riley R."/>
            <person name="Lipzen A."/>
            <person name="Berrin J.G."/>
            <person name="Master E.R."/>
            <person name="Rosso M.N."/>
        </authorList>
    </citation>
    <scope>NUCLEOTIDE SEQUENCE [LARGE SCALE GENOMIC DNA]</scope>
    <source>
        <strain evidence="2 3">BRFM310</strain>
    </source>
</reference>
<dbReference type="InterPro" id="IPR051678">
    <property type="entry name" value="AGP_Transferase"/>
</dbReference>
<dbReference type="Pfam" id="PF01636">
    <property type="entry name" value="APH"/>
    <property type="match status" value="1"/>
</dbReference>